<dbReference type="GO" id="GO:0016787">
    <property type="term" value="F:hydrolase activity"/>
    <property type="evidence" value="ECO:0007669"/>
    <property type="project" value="UniProtKB-KW"/>
</dbReference>
<feature type="signal peptide" evidence="5">
    <location>
        <begin position="1"/>
        <end position="19"/>
    </location>
</feature>
<dbReference type="AlphaFoldDB" id="A0A9D1KIA2"/>
<evidence type="ECO:0000256" key="5">
    <source>
        <dbReference type="SAM" id="SignalP"/>
    </source>
</evidence>
<reference evidence="7" key="1">
    <citation type="submission" date="2020-10" db="EMBL/GenBank/DDBJ databases">
        <authorList>
            <person name="Gilroy R."/>
        </authorList>
    </citation>
    <scope>NUCLEOTIDE SEQUENCE</scope>
    <source>
        <strain evidence="7">ChiHecec2B26-709</strain>
    </source>
</reference>
<dbReference type="PANTHER" id="PTHR42988:SF2">
    <property type="entry name" value="CYCLIC NUCLEOTIDE PHOSPHODIESTERASE CBUA0032-RELATED"/>
    <property type="match status" value="1"/>
</dbReference>
<dbReference type="Proteomes" id="UP000886881">
    <property type="component" value="Unassembled WGS sequence"/>
</dbReference>
<evidence type="ECO:0000313" key="8">
    <source>
        <dbReference type="Proteomes" id="UP000886881"/>
    </source>
</evidence>
<comment type="similarity">
    <text evidence="4">Belongs to the cyclic nucleotide phosphodiesterase class-III family.</text>
</comment>
<protein>
    <submittedName>
        <fullName evidence="7">Metallophosphoesterase</fullName>
    </submittedName>
</protein>
<keyword evidence="5" id="KW-0732">Signal</keyword>
<evidence type="ECO:0000256" key="4">
    <source>
        <dbReference type="ARBA" id="ARBA00025742"/>
    </source>
</evidence>
<evidence type="ECO:0000256" key="1">
    <source>
        <dbReference type="ARBA" id="ARBA00022723"/>
    </source>
</evidence>
<dbReference type="PANTHER" id="PTHR42988">
    <property type="entry name" value="PHOSPHOHYDROLASE"/>
    <property type="match status" value="1"/>
</dbReference>
<dbReference type="Gene3D" id="3.60.21.10">
    <property type="match status" value="1"/>
</dbReference>
<organism evidence="7 8">
    <name type="scientific">Candidatus Cryptobacteroides merdipullorum</name>
    <dbReference type="NCBI Taxonomy" id="2840771"/>
    <lineage>
        <taxon>Bacteria</taxon>
        <taxon>Pseudomonadati</taxon>
        <taxon>Bacteroidota</taxon>
        <taxon>Bacteroidia</taxon>
        <taxon>Bacteroidales</taxon>
        <taxon>Candidatus Cryptobacteroides</taxon>
    </lineage>
</organism>
<dbReference type="SUPFAM" id="SSF56300">
    <property type="entry name" value="Metallo-dependent phosphatases"/>
    <property type="match status" value="1"/>
</dbReference>
<name>A0A9D1KIA2_9BACT</name>
<dbReference type="InterPro" id="IPR004843">
    <property type="entry name" value="Calcineurin-like_PHP"/>
</dbReference>
<feature type="chain" id="PRO_5038810841" evidence="5">
    <location>
        <begin position="20"/>
        <end position="429"/>
    </location>
</feature>
<reference evidence="7" key="2">
    <citation type="journal article" date="2021" name="PeerJ">
        <title>Extensive microbial diversity within the chicken gut microbiome revealed by metagenomics and culture.</title>
        <authorList>
            <person name="Gilroy R."/>
            <person name="Ravi A."/>
            <person name="Getino M."/>
            <person name="Pursley I."/>
            <person name="Horton D.L."/>
            <person name="Alikhan N.F."/>
            <person name="Baker D."/>
            <person name="Gharbi K."/>
            <person name="Hall N."/>
            <person name="Watson M."/>
            <person name="Adriaenssens E.M."/>
            <person name="Foster-Nyarko E."/>
            <person name="Jarju S."/>
            <person name="Secka A."/>
            <person name="Antonio M."/>
            <person name="Oren A."/>
            <person name="Chaudhuri R.R."/>
            <person name="La Ragione R."/>
            <person name="Hildebrand F."/>
            <person name="Pallen M.J."/>
        </authorList>
    </citation>
    <scope>NUCLEOTIDE SEQUENCE</scope>
    <source>
        <strain evidence="7">ChiHecec2B26-709</strain>
    </source>
</reference>
<dbReference type="InterPro" id="IPR050884">
    <property type="entry name" value="CNP_phosphodiesterase-III"/>
</dbReference>
<evidence type="ECO:0000256" key="2">
    <source>
        <dbReference type="ARBA" id="ARBA00022801"/>
    </source>
</evidence>
<keyword evidence="3" id="KW-0408">Iron</keyword>
<sequence length="429" mass="47652">MVKRVLFSLMLLAGLYASAAAESLKMAVISDVHLMAPSLLKQDGEALEAYIANDRKLLREGPQLVREASARILDEAPDVLLITGDLTKDGETVSHLYLRDSCLAPLRDAGIRIFVIPGNHDVNNPHAVEFDGDHTTRVPTPSAEEFAQIYSDYGYGDAIARDSHSLSYVAQLAPGLRILCLDACRYEDNSFEENTCITPGRLKKETLRFIKEQAKAARKDGQRMIAMMHHGAVRHWKWQTIVMGDYLVDNWRSVGSLLGRLGVDVVFTGHFHSHDISTRGRLTDVETGSLVSYPAPMRFVKIDGDSMHIRTELLSGDGLSFPSGNSFEQEMLEYADGAMRGVVDGIIPEKVSRETKERCCAILAKAYTAHLLGDESVSEEDAAELKAAAKQLRRESCLYAFVLNRVGRNFWTDLTPADWDVTIELRPVK</sequence>
<dbReference type="EMBL" id="DVLC01000081">
    <property type="protein sequence ID" value="HIT47064.1"/>
    <property type="molecule type" value="Genomic_DNA"/>
</dbReference>
<keyword evidence="1" id="KW-0479">Metal-binding</keyword>
<comment type="caution">
    <text evidence="7">The sequence shown here is derived from an EMBL/GenBank/DDBJ whole genome shotgun (WGS) entry which is preliminary data.</text>
</comment>
<dbReference type="GO" id="GO:0046872">
    <property type="term" value="F:metal ion binding"/>
    <property type="evidence" value="ECO:0007669"/>
    <property type="project" value="UniProtKB-KW"/>
</dbReference>
<proteinExistence type="inferred from homology"/>
<evidence type="ECO:0000259" key="6">
    <source>
        <dbReference type="Pfam" id="PF00149"/>
    </source>
</evidence>
<feature type="domain" description="Calcineurin-like phosphoesterase" evidence="6">
    <location>
        <begin position="25"/>
        <end position="273"/>
    </location>
</feature>
<accession>A0A9D1KIA2</accession>
<keyword evidence="2" id="KW-0378">Hydrolase</keyword>
<gene>
    <name evidence="7" type="ORF">IAC35_04315</name>
</gene>
<evidence type="ECO:0000256" key="3">
    <source>
        <dbReference type="ARBA" id="ARBA00023004"/>
    </source>
</evidence>
<dbReference type="Pfam" id="PF00149">
    <property type="entry name" value="Metallophos"/>
    <property type="match status" value="1"/>
</dbReference>
<dbReference type="InterPro" id="IPR029052">
    <property type="entry name" value="Metallo-depent_PP-like"/>
</dbReference>
<evidence type="ECO:0000313" key="7">
    <source>
        <dbReference type="EMBL" id="HIT47064.1"/>
    </source>
</evidence>